<sequence>MSNLHFDSYDDLRFSDAAKDRLTRAVAQGVASSRLVGSDDRGAAPLRAPVRSGKRARRPFAVAVAAAAAALAIGGAAYATGAFVTVGEFAADMFGGVADTQVVDSIGHPVEASASSGGVTVTADAIIGDRENYAVVYSIVRDDGQPFDLLETTEDGLILAGFDTYDADFGMNNGSNGSMYFYDADPADNAIQMVDRCSIDISGGSIVGKTMRAHFEGLYAYGADDTMVRLADGTWDLRFKVDYEDTSIDLPAGQDVSYNGLSGVVKSARISPIALTFDLVVNEAMDWEEQSSGQMSDHNSQLVDRFLNTPDVVVTMRDGSSVIGHDLGGGTTEDLGDATLVHKAVTFDEIVDVDQIVSVAFCGTDVPISE</sequence>
<protein>
    <submittedName>
        <fullName evidence="2">Uncharacterized protein</fullName>
    </submittedName>
</protein>
<dbReference type="HOGENOM" id="CLU_786939_0_0_11"/>
<gene>
    <name evidence="2" type="ordered locus">Shel_10230</name>
</gene>
<dbReference type="AlphaFoldDB" id="C7N573"/>
<evidence type="ECO:0000313" key="2">
    <source>
        <dbReference type="EMBL" id="ACV22058.1"/>
    </source>
</evidence>
<dbReference type="eggNOG" id="ENOG502ZMBC">
    <property type="taxonomic scope" value="Bacteria"/>
</dbReference>
<dbReference type="KEGG" id="shi:Shel_10230"/>
<dbReference type="RefSeq" id="WP_012798162.1">
    <property type="nucleotide sequence ID" value="NC_013165.1"/>
</dbReference>
<dbReference type="Proteomes" id="UP000002026">
    <property type="component" value="Chromosome"/>
</dbReference>
<organism evidence="2 3">
    <name type="scientific">Slackia heliotrinireducens (strain ATCC 29202 / DSM 20476 / NCTC 11029 / RHS 1)</name>
    <name type="common">Peptococcus heliotrinreducens</name>
    <dbReference type="NCBI Taxonomy" id="471855"/>
    <lineage>
        <taxon>Bacteria</taxon>
        <taxon>Bacillati</taxon>
        <taxon>Actinomycetota</taxon>
        <taxon>Coriobacteriia</taxon>
        <taxon>Eggerthellales</taxon>
        <taxon>Eggerthellaceae</taxon>
        <taxon>Slackia</taxon>
    </lineage>
</organism>
<keyword evidence="1" id="KW-0472">Membrane</keyword>
<name>C7N573_SLAHD</name>
<feature type="transmembrane region" description="Helical" evidence="1">
    <location>
        <begin position="60"/>
        <end position="79"/>
    </location>
</feature>
<keyword evidence="1" id="KW-0812">Transmembrane</keyword>
<evidence type="ECO:0000313" key="3">
    <source>
        <dbReference type="Proteomes" id="UP000002026"/>
    </source>
</evidence>
<accession>C7N573</accession>
<reference evidence="2 3" key="1">
    <citation type="journal article" date="2009" name="Stand. Genomic Sci.">
        <title>Complete genome sequence of Slackia heliotrinireducens type strain (RHS 1).</title>
        <authorList>
            <person name="Pukall R."/>
            <person name="Lapidus A."/>
            <person name="Nolan M."/>
            <person name="Copeland A."/>
            <person name="Glavina Del Rio T."/>
            <person name="Lucas S."/>
            <person name="Chen F."/>
            <person name="Tice H."/>
            <person name="Cheng J.F."/>
            <person name="Chertkov O."/>
            <person name="Bruce D."/>
            <person name="Goodwin L."/>
            <person name="Kuske C."/>
            <person name="Brettin T."/>
            <person name="Detter J.C."/>
            <person name="Han C."/>
            <person name="Pitluck S."/>
            <person name="Pati A."/>
            <person name="Mavrommatis K."/>
            <person name="Ivanova N."/>
            <person name="Ovchinnikova G."/>
            <person name="Chen A."/>
            <person name="Palaniappan K."/>
            <person name="Schneider S."/>
            <person name="Rohde M."/>
            <person name="Chain P."/>
            <person name="D'haeseleer P."/>
            <person name="Goker M."/>
            <person name="Bristow J."/>
            <person name="Eisen J.A."/>
            <person name="Markowitz V."/>
            <person name="Kyrpides N.C."/>
            <person name="Klenk H.P."/>
            <person name="Hugenholtz P."/>
        </authorList>
    </citation>
    <scope>NUCLEOTIDE SEQUENCE [LARGE SCALE GENOMIC DNA]</scope>
    <source>
        <strain evidence="3">ATCC 29202 / DSM 20476 / NCTC 11029 / RHS 1</strain>
    </source>
</reference>
<keyword evidence="1" id="KW-1133">Transmembrane helix</keyword>
<dbReference type="EMBL" id="CP001684">
    <property type="protein sequence ID" value="ACV22058.1"/>
    <property type="molecule type" value="Genomic_DNA"/>
</dbReference>
<proteinExistence type="predicted"/>
<keyword evidence="3" id="KW-1185">Reference proteome</keyword>
<evidence type="ECO:0000256" key="1">
    <source>
        <dbReference type="SAM" id="Phobius"/>
    </source>
</evidence>